<dbReference type="InterPro" id="IPR033910">
    <property type="entry name" value="GluRS_core"/>
</dbReference>
<evidence type="ECO:0000256" key="4">
    <source>
        <dbReference type="ARBA" id="ARBA00022741"/>
    </source>
</evidence>
<dbReference type="InterPro" id="IPR014729">
    <property type="entry name" value="Rossmann-like_a/b/a_fold"/>
</dbReference>
<dbReference type="PANTHER" id="PTHR43311">
    <property type="entry name" value="GLUTAMATE--TRNA LIGASE"/>
    <property type="match status" value="1"/>
</dbReference>
<dbReference type="EMBL" id="JACBAD010001969">
    <property type="protein sequence ID" value="KAF7125730.1"/>
    <property type="molecule type" value="Genomic_DNA"/>
</dbReference>
<organism evidence="13 15">
    <name type="scientific">Aspergillus hiratsukae</name>
    <dbReference type="NCBI Taxonomy" id="1194566"/>
    <lineage>
        <taxon>Eukaryota</taxon>
        <taxon>Fungi</taxon>
        <taxon>Dikarya</taxon>
        <taxon>Ascomycota</taxon>
        <taxon>Pezizomycotina</taxon>
        <taxon>Eurotiomycetes</taxon>
        <taxon>Eurotiomycetidae</taxon>
        <taxon>Eurotiales</taxon>
        <taxon>Aspergillaceae</taxon>
        <taxon>Aspergillus</taxon>
        <taxon>Aspergillus subgen. Fumigati</taxon>
    </lineage>
</organism>
<protein>
    <recommendedName>
        <fullName evidence="2">glutamate--tRNA ligase</fullName>
        <ecNumber evidence="2">6.1.1.17</ecNumber>
    </recommendedName>
    <alternativeName>
        <fullName evidence="8">Glutamyl-tRNA synthetase</fullName>
    </alternativeName>
</protein>
<comment type="caution">
    <text evidence="13">The sequence shown here is derived from an EMBL/GenBank/DDBJ whole genome shotgun (WGS) entry which is preliminary data.</text>
</comment>
<dbReference type="Pfam" id="PF00749">
    <property type="entry name" value="tRNA-synt_1c"/>
    <property type="match status" value="1"/>
</dbReference>
<dbReference type="InterPro" id="IPR004527">
    <property type="entry name" value="Glu-tRNA-ligase_bac/mito"/>
</dbReference>
<feature type="domain" description="Aminoacyl-tRNA synthetase class I anticodon-binding" evidence="12">
    <location>
        <begin position="585"/>
        <end position="622"/>
    </location>
</feature>
<dbReference type="InterPro" id="IPR008925">
    <property type="entry name" value="aa_tRNA-synth_I_cd-bd_sf"/>
</dbReference>
<evidence type="ECO:0000256" key="2">
    <source>
        <dbReference type="ARBA" id="ARBA00012835"/>
    </source>
</evidence>
<dbReference type="InterPro" id="IPR020751">
    <property type="entry name" value="aa-tRNA-synth_I_codon-bd_sub2"/>
</dbReference>
<dbReference type="OrthoDB" id="428822at2759"/>
<evidence type="ECO:0000256" key="10">
    <source>
        <dbReference type="SAM" id="MobiDB-lite"/>
    </source>
</evidence>
<dbReference type="GO" id="GO:0000049">
    <property type="term" value="F:tRNA binding"/>
    <property type="evidence" value="ECO:0007669"/>
    <property type="project" value="InterPro"/>
</dbReference>
<dbReference type="Proteomes" id="UP000630445">
    <property type="component" value="Unassembled WGS sequence"/>
</dbReference>
<evidence type="ECO:0000313" key="14">
    <source>
        <dbReference type="EMBL" id="KAF7165516.1"/>
    </source>
</evidence>
<dbReference type="CDD" id="cd00808">
    <property type="entry name" value="GluRS_core"/>
    <property type="match status" value="1"/>
</dbReference>
<evidence type="ECO:0000256" key="7">
    <source>
        <dbReference type="ARBA" id="ARBA00023146"/>
    </source>
</evidence>
<evidence type="ECO:0000256" key="5">
    <source>
        <dbReference type="ARBA" id="ARBA00022840"/>
    </source>
</evidence>
<evidence type="ECO:0000259" key="12">
    <source>
        <dbReference type="Pfam" id="PF19269"/>
    </source>
</evidence>
<reference evidence="13" key="1">
    <citation type="submission" date="2020-06" db="EMBL/GenBank/DDBJ databases">
        <title>Draft genome sequences of strains closely related to Aspergillus parafelis and Aspergillus hiratsukae.</title>
        <authorList>
            <person name="Dos Santos R.A.C."/>
            <person name="Rivero-Menendez O."/>
            <person name="Steenwyk J.L."/>
            <person name="Mead M.E."/>
            <person name="Goldman G.H."/>
            <person name="Alastruey-Izquierdo A."/>
            <person name="Rokas A."/>
        </authorList>
    </citation>
    <scope>NUCLEOTIDE SEQUENCE</scope>
    <source>
        <strain evidence="13">CNM-CM5793</strain>
        <strain evidence="14">CNM-CM6106</strain>
    </source>
</reference>
<keyword evidence="7 9" id="KW-0030">Aminoacyl-tRNA synthetase</keyword>
<keyword evidence="6 9" id="KW-0648">Protein biosynthesis</keyword>
<evidence type="ECO:0000256" key="1">
    <source>
        <dbReference type="ARBA" id="ARBA00007894"/>
    </source>
</evidence>
<dbReference type="HAMAP" id="MF_00022">
    <property type="entry name" value="Glu_tRNA_synth_type1"/>
    <property type="match status" value="1"/>
</dbReference>
<dbReference type="SUPFAM" id="SSF48163">
    <property type="entry name" value="An anticodon-binding domain of class I aminoacyl-tRNA synthetases"/>
    <property type="match status" value="1"/>
</dbReference>
<dbReference type="Gene3D" id="1.10.10.350">
    <property type="match status" value="1"/>
</dbReference>
<dbReference type="Gene3D" id="3.40.50.620">
    <property type="entry name" value="HUPs"/>
    <property type="match status" value="2"/>
</dbReference>
<keyword evidence="3 9" id="KW-0436">Ligase</keyword>
<gene>
    <name evidence="13" type="ORF">CNMCM5793_002023</name>
    <name evidence="14" type="ORF">CNMCM6106_001635</name>
</gene>
<evidence type="ECO:0000256" key="6">
    <source>
        <dbReference type="ARBA" id="ARBA00022917"/>
    </source>
</evidence>
<name>A0A8H6PCQ6_9EURO</name>
<dbReference type="InterPro" id="IPR049940">
    <property type="entry name" value="GluQ/Sye"/>
</dbReference>
<dbReference type="InterPro" id="IPR000924">
    <property type="entry name" value="Glu/Gln-tRNA-synth"/>
</dbReference>
<dbReference type="FunFam" id="1.10.10.350:FF:000012">
    <property type="entry name" value="Glutamyl-tRNA synthetase"/>
    <property type="match status" value="1"/>
</dbReference>
<proteinExistence type="inferred from homology"/>
<dbReference type="EC" id="6.1.1.17" evidence="2"/>
<keyword evidence="15" id="KW-1185">Reference proteome</keyword>
<dbReference type="SUPFAM" id="SSF52374">
    <property type="entry name" value="Nucleotidylyl transferase"/>
    <property type="match status" value="1"/>
</dbReference>
<dbReference type="InterPro" id="IPR020058">
    <property type="entry name" value="Glu/Gln-tRNA-synth_Ib_cat-dom"/>
</dbReference>
<comment type="similarity">
    <text evidence="1">Belongs to the class-I aminoacyl-tRNA synthetase family. Glutamate--tRNA ligase type 1 subfamily.</text>
</comment>
<dbReference type="EMBL" id="JACBAF010002166">
    <property type="protein sequence ID" value="KAF7165516.1"/>
    <property type="molecule type" value="Genomic_DNA"/>
</dbReference>
<dbReference type="GO" id="GO:0005524">
    <property type="term" value="F:ATP binding"/>
    <property type="evidence" value="ECO:0007669"/>
    <property type="project" value="UniProtKB-KW"/>
</dbReference>
<dbReference type="PRINTS" id="PR00987">
    <property type="entry name" value="TRNASYNTHGLU"/>
</dbReference>
<keyword evidence="5 9" id="KW-0067">ATP-binding</keyword>
<evidence type="ECO:0000259" key="11">
    <source>
        <dbReference type="Pfam" id="PF00749"/>
    </source>
</evidence>
<evidence type="ECO:0000313" key="13">
    <source>
        <dbReference type="EMBL" id="KAF7125730.1"/>
    </source>
</evidence>
<dbReference type="GO" id="GO:0006424">
    <property type="term" value="P:glutamyl-tRNA aminoacylation"/>
    <property type="evidence" value="ECO:0007669"/>
    <property type="project" value="InterPro"/>
</dbReference>
<keyword evidence="4 9" id="KW-0547">Nucleotide-binding</keyword>
<dbReference type="GO" id="GO:0004818">
    <property type="term" value="F:glutamate-tRNA ligase activity"/>
    <property type="evidence" value="ECO:0007669"/>
    <property type="project" value="UniProtKB-EC"/>
</dbReference>
<dbReference type="GO" id="GO:0005739">
    <property type="term" value="C:mitochondrion"/>
    <property type="evidence" value="ECO:0007669"/>
    <property type="project" value="TreeGrafter"/>
</dbReference>
<evidence type="ECO:0000256" key="8">
    <source>
        <dbReference type="ARBA" id="ARBA00030865"/>
    </source>
</evidence>
<dbReference type="Pfam" id="PF19269">
    <property type="entry name" value="Anticodon_2"/>
    <property type="match status" value="1"/>
</dbReference>
<dbReference type="GO" id="GO:0008270">
    <property type="term" value="F:zinc ion binding"/>
    <property type="evidence" value="ECO:0007669"/>
    <property type="project" value="InterPro"/>
</dbReference>
<evidence type="ECO:0000313" key="15">
    <source>
        <dbReference type="Proteomes" id="UP000630445"/>
    </source>
</evidence>
<feature type="domain" description="Glutamyl/glutaminyl-tRNA synthetase class Ib catalytic" evidence="11">
    <location>
        <begin position="45"/>
        <end position="395"/>
    </location>
</feature>
<dbReference type="Proteomes" id="UP000662466">
    <property type="component" value="Unassembled WGS sequence"/>
</dbReference>
<feature type="compositionally biased region" description="Low complexity" evidence="10">
    <location>
        <begin position="551"/>
        <end position="566"/>
    </location>
</feature>
<evidence type="ECO:0000256" key="3">
    <source>
        <dbReference type="ARBA" id="ARBA00022598"/>
    </source>
</evidence>
<accession>A0A8H6PCQ6</accession>
<evidence type="ECO:0000256" key="9">
    <source>
        <dbReference type="RuleBase" id="RU363037"/>
    </source>
</evidence>
<sequence>MRHPHLGLLRRSWICTRCRAANYSSVAPARAGNKSKKNLPDAPARTRFAPSPTGYLHLGSLRTALFNYLLAKRTGGQFLLRIEDTDQVSPEESAEAYIVVIRADGGTRNGQYLARSNGYMRIYNGLGYNGMKVRDLTRIANGTEVLMRAFLTGPLVGGPYGPYRQSERTAIYREHANHLAKSGHAYRCFCSAERLDSLARHRSQAGLPPGYDRQCADIPAEESEDRAAKGEAHVVRLKVEGYPMFDDLVYGKTGKNRSTNKLDLIERVYDDPILLKSDGHPTYHLANVVDDHCMKITHVIRGTEWMPSTPMHVALYNAFNWTPPRFGHVPLLVDKSGQKLSKRNADIDLSFFKDKQGVLAATLVNFAALLGWSHTQKSDVFSLEELEQLFNLKITRGNTVVAFEKLWFLQKAHAQRFAATGGPVFNEMVTKVSQAVEETYPADQLSTILDSRPLAEYIPPLLKADAKSYTNGPEFVQRNATFFTTALTRPPYTPISTSNGTTIPITALHTAAAALTLVPASHWTVETHRANIASYDGSAAVLPAPAATSPEGTANANATESTETNAPADTEKSRLNVNADKAFKKELYHYLRWALSAGAPGPGIPETMAILGRAESAARVRSVCRRVLGRGRRSENTTWIGSLLTRSMMLFFITDPFGPH</sequence>
<dbReference type="PANTHER" id="PTHR43311:SF2">
    <property type="entry name" value="GLUTAMATE--TRNA LIGASE, MITOCHONDRIAL-RELATED"/>
    <property type="match status" value="1"/>
</dbReference>
<dbReference type="AlphaFoldDB" id="A0A8H6PCQ6"/>
<dbReference type="InterPro" id="IPR045462">
    <property type="entry name" value="aa-tRNA-synth_I_cd-bd"/>
</dbReference>
<feature type="region of interest" description="Disordered" evidence="10">
    <location>
        <begin position="544"/>
        <end position="573"/>
    </location>
</feature>
<dbReference type="NCBIfam" id="TIGR00464">
    <property type="entry name" value="gltX_bact"/>
    <property type="match status" value="1"/>
</dbReference>